<keyword evidence="3 4" id="KW-0862">Zinc</keyword>
<sequence length="113" mass="13042">MHELSVTQGLLKICLEEGKKHNIKRIKEINIKVGELTDLVPSCISYYFNIVAKDTIAENTKINIERIAVEIKCNECSYEGKLEKNSYFCPICNGNKYEITKGREFYLDTMEVE</sequence>
<dbReference type="Proteomes" id="UP000767334">
    <property type="component" value="Unassembled WGS sequence"/>
</dbReference>
<keyword evidence="2 4" id="KW-0479">Metal-binding</keyword>
<evidence type="ECO:0000256" key="1">
    <source>
        <dbReference type="ARBA" id="ARBA00022596"/>
    </source>
</evidence>
<comment type="caution">
    <text evidence="5">The sequence shown here is derived from an EMBL/GenBank/DDBJ whole genome shotgun (WGS) entry which is preliminary data.</text>
</comment>
<dbReference type="PANTHER" id="PTHR34535">
    <property type="entry name" value="HYDROGENASE MATURATION FACTOR HYPA"/>
    <property type="match status" value="1"/>
</dbReference>
<evidence type="ECO:0000313" key="5">
    <source>
        <dbReference type="EMBL" id="MBM6817886.1"/>
    </source>
</evidence>
<protein>
    <recommendedName>
        <fullName evidence="4">Hydrogenase maturation factor HypA</fullName>
    </recommendedName>
</protein>
<dbReference type="InterPro" id="IPR000688">
    <property type="entry name" value="HypA/HybF"/>
</dbReference>
<dbReference type="EMBL" id="JACJLL010000003">
    <property type="protein sequence ID" value="MBM6817886.1"/>
    <property type="molecule type" value="Genomic_DNA"/>
</dbReference>
<comment type="function">
    <text evidence="4">Involved in the maturation of [NiFe] hydrogenases. Required for nickel insertion into the metal center of the hydrogenase.</text>
</comment>
<dbReference type="PIRSF" id="PIRSF004761">
    <property type="entry name" value="Hydrgn_mat_HypA"/>
    <property type="match status" value="1"/>
</dbReference>
<dbReference type="RefSeq" id="WP_204571721.1">
    <property type="nucleotide sequence ID" value="NZ_JACJLL010000003.1"/>
</dbReference>
<comment type="similarity">
    <text evidence="4">Belongs to the HypA/HybF family.</text>
</comment>
<feature type="binding site" evidence="4">
    <location>
        <position position="92"/>
    </location>
    <ligand>
        <name>Zn(2+)</name>
        <dbReference type="ChEBI" id="CHEBI:29105"/>
    </ligand>
</feature>
<name>A0ABS2FD06_9CLOT</name>
<evidence type="ECO:0000256" key="2">
    <source>
        <dbReference type="ARBA" id="ARBA00022723"/>
    </source>
</evidence>
<accession>A0ABS2FD06</accession>
<feature type="binding site" evidence="4">
    <location>
        <position position="2"/>
    </location>
    <ligand>
        <name>Ni(2+)</name>
        <dbReference type="ChEBI" id="CHEBI:49786"/>
    </ligand>
</feature>
<feature type="binding site" evidence="4">
    <location>
        <position position="89"/>
    </location>
    <ligand>
        <name>Zn(2+)</name>
        <dbReference type="ChEBI" id="CHEBI:29105"/>
    </ligand>
</feature>
<evidence type="ECO:0000256" key="4">
    <source>
        <dbReference type="HAMAP-Rule" id="MF_00213"/>
    </source>
</evidence>
<dbReference type="Gene3D" id="3.30.2320.80">
    <property type="match status" value="1"/>
</dbReference>
<feature type="binding site" evidence="4">
    <location>
        <position position="76"/>
    </location>
    <ligand>
        <name>Zn(2+)</name>
        <dbReference type="ChEBI" id="CHEBI:29105"/>
    </ligand>
</feature>
<dbReference type="NCBIfam" id="TIGR00100">
    <property type="entry name" value="hypA"/>
    <property type="match status" value="1"/>
</dbReference>
<organism evidence="5 6">
    <name type="scientific">Clostridium saudiense</name>
    <dbReference type="NCBI Taxonomy" id="1414720"/>
    <lineage>
        <taxon>Bacteria</taxon>
        <taxon>Bacillati</taxon>
        <taxon>Bacillota</taxon>
        <taxon>Clostridia</taxon>
        <taxon>Eubacteriales</taxon>
        <taxon>Clostridiaceae</taxon>
        <taxon>Clostridium</taxon>
    </lineage>
</organism>
<feature type="binding site" evidence="4">
    <location>
        <position position="73"/>
    </location>
    <ligand>
        <name>Zn(2+)</name>
        <dbReference type="ChEBI" id="CHEBI:29105"/>
    </ligand>
</feature>
<reference evidence="5 6" key="1">
    <citation type="journal article" date="2021" name="Sci. Rep.">
        <title>The distribution of antibiotic resistance genes in chicken gut microbiota commensals.</title>
        <authorList>
            <person name="Juricova H."/>
            <person name="Matiasovicova J."/>
            <person name="Kubasova T."/>
            <person name="Cejkova D."/>
            <person name="Rychlik I."/>
        </authorList>
    </citation>
    <scope>NUCLEOTIDE SEQUENCE [LARGE SCALE GENOMIC DNA]</scope>
    <source>
        <strain evidence="5 6">An435</strain>
    </source>
</reference>
<dbReference type="Pfam" id="PF01155">
    <property type="entry name" value="HypA"/>
    <property type="match status" value="1"/>
</dbReference>
<dbReference type="PANTHER" id="PTHR34535:SF3">
    <property type="entry name" value="HYDROGENASE MATURATION FACTOR HYPA"/>
    <property type="match status" value="1"/>
</dbReference>
<proteinExistence type="inferred from homology"/>
<gene>
    <name evidence="4 5" type="primary">hypA</name>
    <name evidence="5" type="ORF">H6A19_00795</name>
</gene>
<keyword evidence="1 4" id="KW-0533">Nickel</keyword>
<evidence type="ECO:0000256" key="3">
    <source>
        <dbReference type="ARBA" id="ARBA00022833"/>
    </source>
</evidence>
<keyword evidence="6" id="KW-1185">Reference proteome</keyword>
<dbReference type="HAMAP" id="MF_00213">
    <property type="entry name" value="HypA_HybF"/>
    <property type="match status" value="1"/>
</dbReference>
<evidence type="ECO:0000313" key="6">
    <source>
        <dbReference type="Proteomes" id="UP000767334"/>
    </source>
</evidence>